<accession>A0AAV9K367</accession>
<name>A0AAV9K367_9SOLN</name>
<dbReference type="EMBL" id="JAWPEI010000058">
    <property type="protein sequence ID" value="KAK4706677.1"/>
    <property type="molecule type" value="Genomic_DNA"/>
</dbReference>
<reference evidence="1 2" key="1">
    <citation type="submission" date="2023-10" db="EMBL/GenBank/DDBJ databases">
        <title>Genome-Wide Identification Analysis in wild type Solanum Pinnatisectum Reveals Some Genes Defensing Phytophthora Infestans.</title>
        <authorList>
            <person name="Sun C."/>
        </authorList>
    </citation>
    <scope>NUCLEOTIDE SEQUENCE [LARGE SCALE GENOMIC DNA]</scope>
    <source>
        <strain evidence="1">LQN</strain>
        <tissue evidence="1">Leaf</tissue>
    </source>
</reference>
<proteinExistence type="predicted"/>
<keyword evidence="2" id="KW-1185">Reference proteome</keyword>
<dbReference type="Gene3D" id="3.30.420.10">
    <property type="entry name" value="Ribonuclease H-like superfamily/Ribonuclease H"/>
    <property type="match status" value="1"/>
</dbReference>
<dbReference type="InterPro" id="IPR052160">
    <property type="entry name" value="Gypsy_RT_Integrase-like"/>
</dbReference>
<comment type="caution">
    <text evidence="1">The sequence shown here is derived from an EMBL/GenBank/DDBJ whole genome shotgun (WGS) entry which is preliminary data.</text>
</comment>
<sequence length="183" mass="21600">MTDWARKLDDALWAYQIAFKTPIGMSPYHLVFGKACHLPVELEHKTLWALKKLNINWSETTNLRLDQINEMDEFRLRVYERSALYKERMKLYHDKHIEKRTSNPGDLVLLFNSRLRQFLGKLRSKWFGPFKVTQVFQLGAIELENDKGERLKANGQQIKAYLGVPEEVKIVEECKLYEVCVIK</sequence>
<evidence type="ECO:0000313" key="1">
    <source>
        <dbReference type="EMBL" id="KAK4706677.1"/>
    </source>
</evidence>
<dbReference type="AlphaFoldDB" id="A0AAV9K367"/>
<dbReference type="GO" id="GO:0003676">
    <property type="term" value="F:nucleic acid binding"/>
    <property type="evidence" value="ECO:0007669"/>
    <property type="project" value="InterPro"/>
</dbReference>
<gene>
    <name evidence="1" type="ORF">R3W88_033777</name>
</gene>
<organism evidence="1 2">
    <name type="scientific">Solanum pinnatisectum</name>
    <name type="common">tansyleaf nightshade</name>
    <dbReference type="NCBI Taxonomy" id="50273"/>
    <lineage>
        <taxon>Eukaryota</taxon>
        <taxon>Viridiplantae</taxon>
        <taxon>Streptophyta</taxon>
        <taxon>Embryophyta</taxon>
        <taxon>Tracheophyta</taxon>
        <taxon>Spermatophyta</taxon>
        <taxon>Magnoliopsida</taxon>
        <taxon>eudicotyledons</taxon>
        <taxon>Gunneridae</taxon>
        <taxon>Pentapetalae</taxon>
        <taxon>asterids</taxon>
        <taxon>lamiids</taxon>
        <taxon>Solanales</taxon>
        <taxon>Solanaceae</taxon>
        <taxon>Solanoideae</taxon>
        <taxon>Solaneae</taxon>
        <taxon>Solanum</taxon>
    </lineage>
</organism>
<dbReference type="Proteomes" id="UP001311915">
    <property type="component" value="Unassembled WGS sequence"/>
</dbReference>
<evidence type="ECO:0000313" key="2">
    <source>
        <dbReference type="Proteomes" id="UP001311915"/>
    </source>
</evidence>
<dbReference type="InterPro" id="IPR036397">
    <property type="entry name" value="RNaseH_sf"/>
</dbReference>
<protein>
    <submittedName>
        <fullName evidence="1">Uncharacterized protein</fullName>
    </submittedName>
</protein>
<dbReference type="PANTHER" id="PTHR47266">
    <property type="entry name" value="ENDONUCLEASE-RELATED"/>
    <property type="match status" value="1"/>
</dbReference>